<dbReference type="Proteomes" id="UP001282284">
    <property type="component" value="Unassembled WGS sequence"/>
</dbReference>
<proteinExistence type="predicted"/>
<feature type="transmembrane region" description="Helical" evidence="8">
    <location>
        <begin position="348"/>
        <end position="370"/>
    </location>
</feature>
<dbReference type="EMBL" id="JAUBDI010000004">
    <property type="protein sequence ID" value="MDW0112794.1"/>
    <property type="molecule type" value="Genomic_DNA"/>
</dbReference>
<dbReference type="InterPro" id="IPR001991">
    <property type="entry name" value="Na-dicarboxylate_symporter"/>
</dbReference>
<organism evidence="9 10">
    <name type="scientific">Sporosarcina saromensis</name>
    <dbReference type="NCBI Taxonomy" id="359365"/>
    <lineage>
        <taxon>Bacteria</taxon>
        <taxon>Bacillati</taxon>
        <taxon>Bacillota</taxon>
        <taxon>Bacilli</taxon>
        <taxon>Bacillales</taxon>
        <taxon>Caryophanaceae</taxon>
        <taxon>Sporosarcina</taxon>
    </lineage>
</organism>
<comment type="caution">
    <text evidence="9">The sequence shown here is derived from an EMBL/GenBank/DDBJ whole genome shotgun (WGS) entry which is preliminary data.</text>
</comment>
<dbReference type="PANTHER" id="PTHR42865">
    <property type="entry name" value="PROTON/GLUTAMATE-ASPARTATE SYMPORTER"/>
    <property type="match status" value="1"/>
</dbReference>
<evidence type="ECO:0000256" key="2">
    <source>
        <dbReference type="ARBA" id="ARBA00022448"/>
    </source>
</evidence>
<feature type="transmembrane region" description="Helical" evidence="8">
    <location>
        <begin position="320"/>
        <end position="342"/>
    </location>
</feature>
<keyword evidence="4 8" id="KW-0812">Transmembrane</keyword>
<evidence type="ECO:0000256" key="3">
    <source>
        <dbReference type="ARBA" id="ARBA00022475"/>
    </source>
</evidence>
<dbReference type="Pfam" id="PF00375">
    <property type="entry name" value="SDF"/>
    <property type="match status" value="1"/>
</dbReference>
<dbReference type="RefSeq" id="WP_317942721.1">
    <property type="nucleotide sequence ID" value="NZ_JAUBDI010000004.1"/>
</dbReference>
<dbReference type="PROSITE" id="PS00714">
    <property type="entry name" value="NA_DICARBOXYL_SYMP_2"/>
    <property type="match status" value="1"/>
</dbReference>
<dbReference type="PRINTS" id="PR00173">
    <property type="entry name" value="EDTRNSPORT"/>
</dbReference>
<evidence type="ECO:0000313" key="9">
    <source>
        <dbReference type="EMBL" id="MDW0112794.1"/>
    </source>
</evidence>
<keyword evidence="10" id="KW-1185">Reference proteome</keyword>
<evidence type="ECO:0000256" key="7">
    <source>
        <dbReference type="ARBA" id="ARBA00023136"/>
    </source>
</evidence>
<feature type="transmembrane region" description="Helical" evidence="8">
    <location>
        <begin position="76"/>
        <end position="97"/>
    </location>
</feature>
<dbReference type="SUPFAM" id="SSF118215">
    <property type="entry name" value="Proton glutamate symport protein"/>
    <property type="match status" value="1"/>
</dbReference>
<dbReference type="InterPro" id="IPR018107">
    <property type="entry name" value="Na-dicarboxylate_symporter_CS"/>
</dbReference>
<name>A0ABU4G755_9BACL</name>
<protein>
    <submittedName>
        <fullName evidence="9">Dicarboxylate/amino acid:cation symporter</fullName>
    </submittedName>
</protein>
<keyword evidence="3" id="KW-1003">Cell membrane</keyword>
<feature type="transmembrane region" description="Helical" evidence="8">
    <location>
        <begin position="143"/>
        <end position="161"/>
    </location>
</feature>
<evidence type="ECO:0000256" key="4">
    <source>
        <dbReference type="ARBA" id="ARBA00022692"/>
    </source>
</evidence>
<keyword evidence="2" id="KW-0813">Transport</keyword>
<feature type="transmembrane region" description="Helical" evidence="8">
    <location>
        <begin position="182"/>
        <end position="203"/>
    </location>
</feature>
<keyword evidence="6 8" id="KW-1133">Transmembrane helix</keyword>
<keyword evidence="7 8" id="KW-0472">Membrane</keyword>
<evidence type="ECO:0000256" key="8">
    <source>
        <dbReference type="SAM" id="Phobius"/>
    </source>
</evidence>
<evidence type="ECO:0000256" key="5">
    <source>
        <dbReference type="ARBA" id="ARBA00022847"/>
    </source>
</evidence>
<dbReference type="Gene3D" id="1.10.3860.10">
    <property type="entry name" value="Sodium:dicarboxylate symporter"/>
    <property type="match status" value="1"/>
</dbReference>
<gene>
    <name evidence="9" type="ORF">QT711_06320</name>
</gene>
<feature type="transmembrane region" description="Helical" evidence="8">
    <location>
        <begin position="38"/>
        <end position="60"/>
    </location>
</feature>
<accession>A0ABU4G755</accession>
<evidence type="ECO:0000256" key="6">
    <source>
        <dbReference type="ARBA" id="ARBA00022989"/>
    </source>
</evidence>
<evidence type="ECO:0000256" key="1">
    <source>
        <dbReference type="ARBA" id="ARBA00004651"/>
    </source>
</evidence>
<sequence length="411" mass="43132">MKVKFSLVTQIFTAFVLAIILGTFFGSSIDFLKPFGELFLRLIKFIIAPLILSTLVVGVASTTDPKQLGRIGFKTVVYYFATTAVAIVIGLAVAFAISPGEGVSVSSDGLVAPEAATKEPQSPITTLLHIVPDNPFTSLANGSILQIIFFALFLGIGITLVGEKAQPVFKFFEGFAEVMYKITAIVMKVAPIGILGLLAPVVGQYGPSVLLPLLKVIVAVYVACLLHAVIVYSTAVKTFGKMSPKKFFKGISPAALVAFSTASSAGTLPVTIKNTNENLGVPKKISSFVLPLGATINMDGTAIYQGVAVIFIAQFYNLELSFLQLLTVVLITILASIGTAGVPGAGMIMLAMVLTSVNMPLEGIALIAGIDRVLDMMRTSVNVVGDASAAVVVAGTETETETVEEKQSVTS</sequence>
<comment type="subcellular location">
    <subcellularLocation>
        <location evidence="1">Cell membrane</location>
        <topology evidence="1">Multi-pass membrane protein</topology>
    </subcellularLocation>
</comment>
<dbReference type="InterPro" id="IPR036458">
    <property type="entry name" value="Na:dicarbo_symporter_sf"/>
</dbReference>
<feature type="transmembrane region" description="Helical" evidence="8">
    <location>
        <begin position="7"/>
        <end position="26"/>
    </location>
</feature>
<feature type="transmembrane region" description="Helical" evidence="8">
    <location>
        <begin position="288"/>
        <end position="313"/>
    </location>
</feature>
<reference evidence="9 10" key="1">
    <citation type="submission" date="2023-06" db="EMBL/GenBank/DDBJ databases">
        <title>Sporosarcina sp. nov., isolated from Korean traditional fermented seafood 'Jeotgal'.</title>
        <authorList>
            <person name="Yang A.I."/>
            <person name="Shin N.-R."/>
        </authorList>
    </citation>
    <scope>NUCLEOTIDE SEQUENCE [LARGE SCALE GENOMIC DNA]</scope>
    <source>
        <strain evidence="9 10">KCTC13119</strain>
    </source>
</reference>
<feature type="transmembrane region" description="Helical" evidence="8">
    <location>
        <begin position="209"/>
        <end position="235"/>
    </location>
</feature>
<keyword evidence="5" id="KW-0769">Symport</keyword>
<feature type="transmembrane region" description="Helical" evidence="8">
    <location>
        <begin position="247"/>
        <end position="268"/>
    </location>
</feature>
<evidence type="ECO:0000313" key="10">
    <source>
        <dbReference type="Proteomes" id="UP001282284"/>
    </source>
</evidence>
<dbReference type="PANTHER" id="PTHR42865:SF7">
    <property type="entry name" value="PROTON_GLUTAMATE-ASPARTATE SYMPORTER"/>
    <property type="match status" value="1"/>
</dbReference>